<organism evidence="3 4">
    <name type="scientific">Stephania cephalantha</name>
    <dbReference type="NCBI Taxonomy" id="152367"/>
    <lineage>
        <taxon>Eukaryota</taxon>
        <taxon>Viridiplantae</taxon>
        <taxon>Streptophyta</taxon>
        <taxon>Embryophyta</taxon>
        <taxon>Tracheophyta</taxon>
        <taxon>Spermatophyta</taxon>
        <taxon>Magnoliopsida</taxon>
        <taxon>Ranunculales</taxon>
        <taxon>Menispermaceae</taxon>
        <taxon>Menispermoideae</taxon>
        <taxon>Cissampelideae</taxon>
        <taxon>Stephania</taxon>
    </lineage>
</organism>
<protein>
    <recommendedName>
        <fullName evidence="2">Putative plant transposon protein domain-containing protein</fullName>
    </recommendedName>
</protein>
<feature type="region of interest" description="Disordered" evidence="1">
    <location>
        <begin position="340"/>
        <end position="387"/>
    </location>
</feature>
<evidence type="ECO:0000256" key="1">
    <source>
        <dbReference type="SAM" id="MobiDB-lite"/>
    </source>
</evidence>
<evidence type="ECO:0000313" key="3">
    <source>
        <dbReference type="EMBL" id="KAK9125983.1"/>
    </source>
</evidence>
<dbReference type="EMBL" id="JBBNAG010000006">
    <property type="protein sequence ID" value="KAK9125983.1"/>
    <property type="molecule type" value="Genomic_DNA"/>
</dbReference>
<accession>A0AAP0J229</accession>
<keyword evidence="4" id="KW-1185">Reference proteome</keyword>
<name>A0AAP0J229_9MAGN</name>
<dbReference type="Pfam" id="PF20167">
    <property type="entry name" value="Transposase_32"/>
    <property type="match status" value="1"/>
</dbReference>
<proteinExistence type="predicted"/>
<gene>
    <name evidence="3" type="ORF">Scep_014829</name>
</gene>
<sequence length="485" mass="55190">MAKSTQEKGKASTPTGSGLMKKRPSNTTPTRRRSLPPNSPTTPIDVDGDEEADTHRREVRSMDLRGCKRAFSTLHASFIGRKILRTRRLDFNFFELIRVWVRYFFHRIGWDGFVNTKEPLCERYVCQFYGNLQYIDPAKPLRLESSIDGKIIKVTPNVIRTIFNIPKGAFHCYESKWWPSVVGFDAVSVCNMLTGRSDIFVSRPPRCCEVTIESRLIHRQIIHGLVPRIGSGSFSRMTFYEVFLVWSIVTGKSVDLAYIIVRYMLKASMDPKSALLYGNHLGKLFATVGLVSPTPPRTGRGKNQNIDMIGVRSLLNMNYEFIFGDWVLVKTKKNESKKIRQEENEFEASDMKEPNESDGSTLRYSEDETEYAHPNEPTEDEDTKYESAKKDAVMDDEMLERLKNTMKHFLDGKMVSMEARLTVNVTNHNKLVEARLGALERGITTYGNELTKEVKQLKMKLDQPKDVGPGSGKPNAGHGSTSMEF</sequence>
<feature type="compositionally biased region" description="Basic and acidic residues" evidence="1">
    <location>
        <begin position="364"/>
        <end position="373"/>
    </location>
</feature>
<feature type="domain" description="Putative plant transposon protein" evidence="2">
    <location>
        <begin position="107"/>
        <end position="285"/>
    </location>
</feature>
<feature type="compositionally biased region" description="Basic and acidic residues" evidence="1">
    <location>
        <begin position="340"/>
        <end position="355"/>
    </location>
</feature>
<feature type="region of interest" description="Disordered" evidence="1">
    <location>
        <begin position="1"/>
        <end position="58"/>
    </location>
</feature>
<evidence type="ECO:0000259" key="2">
    <source>
        <dbReference type="Pfam" id="PF20167"/>
    </source>
</evidence>
<reference evidence="3 4" key="1">
    <citation type="submission" date="2024-01" db="EMBL/GenBank/DDBJ databases">
        <title>Genome assemblies of Stephania.</title>
        <authorList>
            <person name="Yang L."/>
        </authorList>
    </citation>
    <scope>NUCLEOTIDE SEQUENCE [LARGE SCALE GENOMIC DNA]</scope>
    <source>
        <strain evidence="3">JXDWG</strain>
        <tissue evidence="3">Leaf</tissue>
    </source>
</reference>
<dbReference type="InterPro" id="IPR046796">
    <property type="entry name" value="Transposase_32_dom"/>
</dbReference>
<feature type="region of interest" description="Disordered" evidence="1">
    <location>
        <begin position="461"/>
        <end position="485"/>
    </location>
</feature>
<dbReference type="Proteomes" id="UP001419268">
    <property type="component" value="Unassembled WGS sequence"/>
</dbReference>
<dbReference type="AlphaFoldDB" id="A0AAP0J229"/>
<comment type="caution">
    <text evidence="3">The sequence shown here is derived from an EMBL/GenBank/DDBJ whole genome shotgun (WGS) entry which is preliminary data.</text>
</comment>
<feature type="compositionally biased region" description="Basic and acidic residues" evidence="1">
    <location>
        <begin position="1"/>
        <end position="10"/>
    </location>
</feature>
<evidence type="ECO:0000313" key="4">
    <source>
        <dbReference type="Proteomes" id="UP001419268"/>
    </source>
</evidence>
<feature type="compositionally biased region" description="Basic residues" evidence="1">
    <location>
        <begin position="20"/>
        <end position="34"/>
    </location>
</feature>